<keyword evidence="1" id="KW-0472">Membrane</keyword>
<evidence type="ECO:0000313" key="2">
    <source>
        <dbReference type="EMBL" id="MDT7827508.1"/>
    </source>
</evidence>
<feature type="transmembrane region" description="Helical" evidence="1">
    <location>
        <begin position="7"/>
        <end position="31"/>
    </location>
</feature>
<sequence>MERTKIIMAHIVATAVGTLTISCFFIFSLIVEIMGETLFIKQVKTGILCCLPILFIAMPVFGLTGKKLAGNSKNPLVLHKLRRMKLVALNGAILISLDTYLYYHAI</sequence>
<dbReference type="PROSITE" id="PS51257">
    <property type="entry name" value="PROKAR_LIPOPROTEIN"/>
    <property type="match status" value="1"/>
</dbReference>
<gene>
    <name evidence="2" type="ORF">RQM65_02370</name>
</gene>
<dbReference type="EMBL" id="JAVTTP010000001">
    <property type="protein sequence ID" value="MDT7827508.1"/>
    <property type="molecule type" value="Genomic_DNA"/>
</dbReference>
<proteinExistence type="predicted"/>
<feature type="transmembrane region" description="Helical" evidence="1">
    <location>
        <begin position="86"/>
        <end position="103"/>
    </location>
</feature>
<keyword evidence="3" id="KW-1185">Reference proteome</keyword>
<reference evidence="2 3" key="1">
    <citation type="submission" date="2023-09" db="EMBL/GenBank/DDBJ databases">
        <title>Novel taxa isolated from Blanes Bay.</title>
        <authorList>
            <person name="Rey-Velasco X."/>
            <person name="Lucena T."/>
        </authorList>
    </citation>
    <scope>NUCLEOTIDE SEQUENCE [LARGE SCALE GENOMIC DNA]</scope>
    <source>
        <strain evidence="2 3">S334</strain>
    </source>
</reference>
<evidence type="ECO:0000256" key="1">
    <source>
        <dbReference type="SAM" id="Phobius"/>
    </source>
</evidence>
<organism evidence="2 3">
    <name type="scientific">Pricia mediterranea</name>
    <dbReference type="NCBI Taxonomy" id="3076079"/>
    <lineage>
        <taxon>Bacteria</taxon>
        <taxon>Pseudomonadati</taxon>
        <taxon>Bacteroidota</taxon>
        <taxon>Flavobacteriia</taxon>
        <taxon>Flavobacteriales</taxon>
        <taxon>Flavobacteriaceae</taxon>
        <taxon>Pricia</taxon>
    </lineage>
</organism>
<accession>A0ABU3L1Q3</accession>
<evidence type="ECO:0000313" key="3">
    <source>
        <dbReference type="Proteomes" id="UP001250656"/>
    </source>
</evidence>
<dbReference type="RefSeq" id="WP_314012455.1">
    <property type="nucleotide sequence ID" value="NZ_JAVTTP010000001.1"/>
</dbReference>
<keyword evidence="1" id="KW-1133">Transmembrane helix</keyword>
<dbReference type="Proteomes" id="UP001250656">
    <property type="component" value="Unassembled WGS sequence"/>
</dbReference>
<protein>
    <submittedName>
        <fullName evidence="2">Uncharacterized protein</fullName>
    </submittedName>
</protein>
<name>A0ABU3L1Q3_9FLAO</name>
<comment type="caution">
    <text evidence="2">The sequence shown here is derived from an EMBL/GenBank/DDBJ whole genome shotgun (WGS) entry which is preliminary data.</text>
</comment>
<feature type="transmembrane region" description="Helical" evidence="1">
    <location>
        <begin position="43"/>
        <end position="65"/>
    </location>
</feature>
<keyword evidence="1" id="KW-0812">Transmembrane</keyword>